<protein>
    <recommendedName>
        <fullName evidence="2">DUF6570 domain-containing protein</fullName>
    </recommendedName>
</protein>
<keyword evidence="4" id="KW-1185">Reference proteome</keyword>
<dbReference type="Proteomes" id="UP001218218">
    <property type="component" value="Unassembled WGS sequence"/>
</dbReference>
<feature type="compositionally biased region" description="Polar residues" evidence="1">
    <location>
        <begin position="436"/>
        <end position="451"/>
    </location>
</feature>
<gene>
    <name evidence="3" type="ORF">DFH08DRAFT_814896</name>
</gene>
<evidence type="ECO:0000259" key="2">
    <source>
        <dbReference type="Pfam" id="PF20209"/>
    </source>
</evidence>
<dbReference type="AlphaFoldDB" id="A0AAD7EK04"/>
<comment type="caution">
    <text evidence="3">The sequence shown here is derived from an EMBL/GenBank/DDBJ whole genome shotgun (WGS) entry which is preliminary data.</text>
</comment>
<dbReference type="InterPro" id="IPR046700">
    <property type="entry name" value="DUF6570"/>
</dbReference>
<name>A0AAD7EK04_9AGAR</name>
<feature type="domain" description="DUF6570" evidence="2">
    <location>
        <begin position="188"/>
        <end position="226"/>
    </location>
</feature>
<reference evidence="3" key="1">
    <citation type="submission" date="2023-03" db="EMBL/GenBank/DDBJ databases">
        <title>Massive genome expansion in bonnet fungi (Mycena s.s.) driven by repeated elements and novel gene families across ecological guilds.</title>
        <authorList>
            <consortium name="Lawrence Berkeley National Laboratory"/>
            <person name="Harder C.B."/>
            <person name="Miyauchi S."/>
            <person name="Viragh M."/>
            <person name="Kuo A."/>
            <person name="Thoen E."/>
            <person name="Andreopoulos B."/>
            <person name="Lu D."/>
            <person name="Skrede I."/>
            <person name="Drula E."/>
            <person name="Henrissat B."/>
            <person name="Morin E."/>
            <person name="Kohler A."/>
            <person name="Barry K."/>
            <person name="LaButti K."/>
            <person name="Morin E."/>
            <person name="Salamov A."/>
            <person name="Lipzen A."/>
            <person name="Mereny Z."/>
            <person name="Hegedus B."/>
            <person name="Baldrian P."/>
            <person name="Stursova M."/>
            <person name="Weitz H."/>
            <person name="Taylor A."/>
            <person name="Grigoriev I.V."/>
            <person name="Nagy L.G."/>
            <person name="Martin F."/>
            <person name="Kauserud H."/>
        </authorList>
    </citation>
    <scope>NUCLEOTIDE SEQUENCE</scope>
    <source>
        <strain evidence="3">CBHHK002</strain>
    </source>
</reference>
<dbReference type="EMBL" id="JARIHO010000036">
    <property type="protein sequence ID" value="KAJ7330809.1"/>
    <property type="molecule type" value="Genomic_DNA"/>
</dbReference>
<proteinExistence type="predicted"/>
<evidence type="ECO:0000313" key="4">
    <source>
        <dbReference type="Proteomes" id="UP001218218"/>
    </source>
</evidence>
<evidence type="ECO:0000313" key="3">
    <source>
        <dbReference type="EMBL" id="KAJ7330809.1"/>
    </source>
</evidence>
<sequence>MSRILTSLDIDHQPSDPLRVLPEKLRAYILFLRKGKRIEREQQAVYGETTRFNEQVKQIHESWPQLVPQALKDKIIKIFRERTSSEALTTFTCASCAETVPLISQCSLSLDMFHTEIIKRPDRRLDDDLVLERYKWLHPECVPPSMPLDGNDVLDDLLLAPDGVSFASDGSPPLLSLCSVCHSSLKNSKVPPLSLASKLFLGPVPDELKDLTVIEEGMIARCRSKAVNAGHVRAALQWLKTHDHLYKDIQINEECFRQLNENPVLPFSIEHILPSAANETSTARFDSIPLPPNDSTAHSNDILKSHSLTQSARHEAFANHERMRRDRERGKMWKCLGRIQFIAAGSARKFGDTYSPDMLPDHKVPYFPHEKSRLVQRQFKDENGNLIAPHELSGKLTEGTLFSAQDHNPRFMDSKVYHVNVEKLTVLDKGDGAPWNPSSPGLPSATPSTPSKRACDPAINSAFDGLFPSKKARAAYKFIAPSFVAHSK</sequence>
<accession>A0AAD7EK04</accession>
<dbReference type="Pfam" id="PF20209">
    <property type="entry name" value="DUF6570"/>
    <property type="match status" value="1"/>
</dbReference>
<feature type="region of interest" description="Disordered" evidence="1">
    <location>
        <begin position="429"/>
        <end position="453"/>
    </location>
</feature>
<organism evidence="3 4">
    <name type="scientific">Mycena albidolilacea</name>
    <dbReference type="NCBI Taxonomy" id="1033008"/>
    <lineage>
        <taxon>Eukaryota</taxon>
        <taxon>Fungi</taxon>
        <taxon>Dikarya</taxon>
        <taxon>Basidiomycota</taxon>
        <taxon>Agaricomycotina</taxon>
        <taxon>Agaricomycetes</taxon>
        <taxon>Agaricomycetidae</taxon>
        <taxon>Agaricales</taxon>
        <taxon>Marasmiineae</taxon>
        <taxon>Mycenaceae</taxon>
        <taxon>Mycena</taxon>
    </lineage>
</organism>
<evidence type="ECO:0000256" key="1">
    <source>
        <dbReference type="SAM" id="MobiDB-lite"/>
    </source>
</evidence>